<dbReference type="AlphaFoldDB" id="A0A382VE04"/>
<gene>
    <name evidence="1" type="ORF">METZ01_LOCUS396955</name>
</gene>
<feature type="non-terminal residue" evidence="1">
    <location>
        <position position="119"/>
    </location>
</feature>
<dbReference type="EMBL" id="UINC01150840">
    <property type="protein sequence ID" value="SVD44101.1"/>
    <property type="molecule type" value="Genomic_DNA"/>
</dbReference>
<protein>
    <submittedName>
        <fullName evidence="1">Uncharacterized protein</fullName>
    </submittedName>
</protein>
<reference evidence="1" key="1">
    <citation type="submission" date="2018-05" db="EMBL/GenBank/DDBJ databases">
        <authorList>
            <person name="Lanie J.A."/>
            <person name="Ng W.-L."/>
            <person name="Kazmierczak K.M."/>
            <person name="Andrzejewski T.M."/>
            <person name="Davidsen T.M."/>
            <person name="Wayne K.J."/>
            <person name="Tettelin H."/>
            <person name="Glass J.I."/>
            <person name="Rusch D."/>
            <person name="Podicherti R."/>
            <person name="Tsui H.-C.T."/>
            <person name="Winkler M.E."/>
        </authorList>
    </citation>
    <scope>NUCLEOTIDE SEQUENCE</scope>
</reference>
<sequence length="119" mass="13346">MGGSIGHDAIDAKPDELLHLRPFIDRPDLDRQISSSCGLHQTLVDGCKGPQLRHHHETAERGGCVEVVESQFVQNPEQETFVETGRCEDLRTRRAKGFESITRERGDGNSFRQSVLFDS</sequence>
<accession>A0A382VE04</accession>
<evidence type="ECO:0000313" key="1">
    <source>
        <dbReference type="EMBL" id="SVD44101.1"/>
    </source>
</evidence>
<organism evidence="1">
    <name type="scientific">marine metagenome</name>
    <dbReference type="NCBI Taxonomy" id="408172"/>
    <lineage>
        <taxon>unclassified sequences</taxon>
        <taxon>metagenomes</taxon>
        <taxon>ecological metagenomes</taxon>
    </lineage>
</organism>
<proteinExistence type="predicted"/>
<name>A0A382VE04_9ZZZZ</name>